<feature type="signal peptide" evidence="1">
    <location>
        <begin position="1"/>
        <end position="19"/>
    </location>
</feature>
<sequence>MKKYVPFLILILMPLTLFAQRKYPTGVTPYTLQMMNQYADNNEGYKAESILRSLGYKQTSYQAEFIGSTTTYIRNTRDGFGSEIHWSIGTGLCHNFSVKFFTSKGSNYFINLLKQSKYKLHYENGNKIWRQSGNSRLCDIGQYGRQFTILTYCA</sequence>
<evidence type="ECO:0000313" key="3">
    <source>
        <dbReference type="Proteomes" id="UP000249375"/>
    </source>
</evidence>
<keyword evidence="3" id="KW-1185">Reference proteome</keyword>
<proteinExistence type="predicted"/>
<gene>
    <name evidence="2" type="ORF">C7Y71_001740</name>
</gene>
<name>A0A5P8E4B6_9BACT</name>
<dbReference type="KEGG" id="alq:C7Y71_001740"/>
<organism evidence="2 3">
    <name type="scientific">Pseudoprevotella muciniphila</name>
    <dbReference type="NCBI Taxonomy" id="2133944"/>
    <lineage>
        <taxon>Bacteria</taxon>
        <taxon>Pseudomonadati</taxon>
        <taxon>Bacteroidota</taxon>
        <taxon>Bacteroidia</taxon>
        <taxon>Bacteroidales</taxon>
        <taxon>Prevotellaceae</taxon>
        <taxon>Pseudoprevotella</taxon>
    </lineage>
</organism>
<evidence type="ECO:0000256" key="1">
    <source>
        <dbReference type="SAM" id="SignalP"/>
    </source>
</evidence>
<dbReference type="Proteomes" id="UP000249375">
    <property type="component" value="Chromosome"/>
</dbReference>
<reference evidence="2 3" key="1">
    <citation type="submission" date="2018-11" db="EMBL/GenBank/DDBJ databases">
        <authorList>
            <person name="Na S.W."/>
            <person name="Baik M."/>
        </authorList>
    </citation>
    <scope>NUCLEOTIDE SEQUENCE [LARGE SCALE GENOMIC DNA]</scope>
    <source>
        <strain evidence="2 3">E39</strain>
    </source>
</reference>
<dbReference type="EMBL" id="CP033459">
    <property type="protein sequence ID" value="QFQ11843.1"/>
    <property type="molecule type" value="Genomic_DNA"/>
</dbReference>
<accession>A0A5P8E4B6</accession>
<protein>
    <submittedName>
        <fullName evidence="2">Uncharacterized protein</fullName>
    </submittedName>
</protein>
<dbReference type="RefSeq" id="WP_111897781.1">
    <property type="nucleotide sequence ID" value="NZ_CP033459.1"/>
</dbReference>
<evidence type="ECO:0000313" key="2">
    <source>
        <dbReference type="EMBL" id="QFQ11843.1"/>
    </source>
</evidence>
<keyword evidence="1" id="KW-0732">Signal</keyword>
<dbReference type="AlphaFoldDB" id="A0A5P8E4B6"/>
<feature type="chain" id="PRO_5024312645" evidence="1">
    <location>
        <begin position="20"/>
        <end position="154"/>
    </location>
</feature>